<sequence>MGRPEVEVDFTVPERGELALKLRSLRSTAGLTYTQLVEKTDRVFSASHYKRAASGKEVPSWNVVLAYAKGCVPLLTWGMVDDLFELHRAAEAAVNKADSDSRRSTIVPKPHLVQNTADLGRAMRDAWARAGRPAMRTIARRSGVYVAHSTAHAIVTGRSVPSDLRQYLCFLEACDIASPDDLKVWLRAWVRAWGIPSDKALSRDRRWMEEDTVLVYDEVILAEKAEQYDAQHVLALLTRAIDQALDTVVDINNKDKRKAMVSTAFTLTSVAQVQEYLRKTTTLTYRPAA</sequence>
<gene>
    <name evidence="1" type="ORF">ACFY8C_38640</name>
</gene>
<evidence type="ECO:0000313" key="2">
    <source>
        <dbReference type="Proteomes" id="UP001602370"/>
    </source>
</evidence>
<dbReference type="Pfam" id="PF13560">
    <property type="entry name" value="HTH_31"/>
    <property type="match status" value="1"/>
</dbReference>
<dbReference type="RefSeq" id="WP_388312079.1">
    <property type="nucleotide sequence ID" value="NZ_JBIBDZ010000019.1"/>
</dbReference>
<reference evidence="1 2" key="1">
    <citation type="submission" date="2024-10" db="EMBL/GenBank/DDBJ databases">
        <title>The Natural Products Discovery Center: Release of the First 8490 Sequenced Strains for Exploring Actinobacteria Biosynthetic Diversity.</title>
        <authorList>
            <person name="Kalkreuter E."/>
            <person name="Kautsar S.A."/>
            <person name="Yang D."/>
            <person name="Bader C.D."/>
            <person name="Teijaro C.N."/>
            <person name="Fluegel L."/>
            <person name="Davis C.M."/>
            <person name="Simpson J.R."/>
            <person name="Lauterbach L."/>
            <person name="Steele A.D."/>
            <person name="Gui C."/>
            <person name="Meng S."/>
            <person name="Li G."/>
            <person name="Viehrig K."/>
            <person name="Ye F."/>
            <person name="Su P."/>
            <person name="Kiefer A.F."/>
            <person name="Nichols A."/>
            <person name="Cepeda A.J."/>
            <person name="Yan W."/>
            <person name="Fan B."/>
            <person name="Jiang Y."/>
            <person name="Adhikari A."/>
            <person name="Zheng C.-J."/>
            <person name="Schuster L."/>
            <person name="Cowan T.M."/>
            <person name="Smanski M.J."/>
            <person name="Chevrette M.G."/>
            <person name="De Carvalho L.P.S."/>
            <person name="Shen B."/>
        </authorList>
    </citation>
    <scope>NUCLEOTIDE SEQUENCE [LARGE SCALE GENOMIC DNA]</scope>
    <source>
        <strain evidence="1 2">NPDC012605</strain>
    </source>
</reference>
<evidence type="ECO:0000313" key="1">
    <source>
        <dbReference type="EMBL" id="MFF5924202.1"/>
    </source>
</evidence>
<proteinExistence type="predicted"/>
<comment type="caution">
    <text evidence="1">The sequence shown here is derived from an EMBL/GenBank/DDBJ whole genome shotgun (WGS) entry which is preliminary data.</text>
</comment>
<name>A0ABW6Y361_9ACTN</name>
<dbReference type="EMBL" id="JBIBDZ010000019">
    <property type="protein sequence ID" value="MFF5924202.1"/>
    <property type="molecule type" value="Genomic_DNA"/>
</dbReference>
<keyword evidence="2" id="KW-1185">Reference proteome</keyword>
<accession>A0ABW6Y361</accession>
<protein>
    <submittedName>
        <fullName evidence="1">Helix-turn-helix domain-containing protein</fullName>
    </submittedName>
</protein>
<dbReference type="Proteomes" id="UP001602370">
    <property type="component" value="Unassembled WGS sequence"/>
</dbReference>
<organism evidence="1 2">
    <name type="scientific">Streptomyces flavochromogenes</name>
    <dbReference type="NCBI Taxonomy" id="68199"/>
    <lineage>
        <taxon>Bacteria</taxon>
        <taxon>Bacillati</taxon>
        <taxon>Actinomycetota</taxon>
        <taxon>Actinomycetes</taxon>
        <taxon>Kitasatosporales</taxon>
        <taxon>Streptomycetaceae</taxon>
        <taxon>Streptomyces</taxon>
    </lineage>
</organism>